<evidence type="ECO:0000256" key="6">
    <source>
        <dbReference type="SAM" id="MobiDB-lite"/>
    </source>
</evidence>
<dbReference type="EMBL" id="OU899036">
    <property type="protein sequence ID" value="CAH1731184.1"/>
    <property type="molecule type" value="Genomic_DNA"/>
</dbReference>
<keyword evidence="10" id="KW-1185">Reference proteome</keyword>
<feature type="transmembrane region" description="Helical" evidence="7">
    <location>
        <begin position="489"/>
        <end position="511"/>
    </location>
</feature>
<proteinExistence type="inferred from homology"/>
<dbReference type="InterPro" id="IPR038770">
    <property type="entry name" value="Na+/solute_symporter_sf"/>
</dbReference>
<evidence type="ECO:0000259" key="8">
    <source>
        <dbReference type="Pfam" id="PF00999"/>
    </source>
</evidence>
<evidence type="ECO:0000256" key="4">
    <source>
        <dbReference type="ARBA" id="ARBA00022989"/>
    </source>
</evidence>
<keyword evidence="3 7" id="KW-0812">Transmembrane</keyword>
<keyword evidence="4 7" id="KW-1133">Transmembrane helix</keyword>
<dbReference type="Gene3D" id="1.20.1530.20">
    <property type="match status" value="1"/>
</dbReference>
<keyword evidence="5 7" id="KW-0472">Membrane</keyword>
<feature type="transmembrane region" description="Helical" evidence="7">
    <location>
        <begin position="271"/>
        <end position="294"/>
    </location>
</feature>
<feature type="transmembrane region" description="Helical" evidence="7">
    <location>
        <begin position="562"/>
        <end position="583"/>
    </location>
</feature>
<feature type="transmembrane region" description="Helical" evidence="7">
    <location>
        <begin position="333"/>
        <end position="355"/>
    </location>
</feature>
<feature type="transmembrane region" description="Helical" evidence="7">
    <location>
        <begin position="428"/>
        <end position="445"/>
    </location>
</feature>
<evidence type="ECO:0000256" key="7">
    <source>
        <dbReference type="SAM" id="Phobius"/>
    </source>
</evidence>
<organism evidence="9 10">
    <name type="scientific">Aphis gossypii</name>
    <name type="common">Cotton aphid</name>
    <dbReference type="NCBI Taxonomy" id="80765"/>
    <lineage>
        <taxon>Eukaryota</taxon>
        <taxon>Metazoa</taxon>
        <taxon>Ecdysozoa</taxon>
        <taxon>Arthropoda</taxon>
        <taxon>Hexapoda</taxon>
        <taxon>Insecta</taxon>
        <taxon>Pterygota</taxon>
        <taxon>Neoptera</taxon>
        <taxon>Paraneoptera</taxon>
        <taxon>Hemiptera</taxon>
        <taxon>Sternorrhyncha</taxon>
        <taxon>Aphidomorpha</taxon>
        <taxon>Aphidoidea</taxon>
        <taxon>Aphididae</taxon>
        <taxon>Aphidini</taxon>
        <taxon>Aphis</taxon>
        <taxon>Aphis</taxon>
    </lineage>
</organism>
<accession>A0A9P0JBX9</accession>
<dbReference type="PANTHER" id="PTHR31102:SF1">
    <property type="entry name" value="CATION_H+ EXCHANGER DOMAIN-CONTAINING PROTEIN"/>
    <property type="match status" value="1"/>
</dbReference>
<feature type="transmembrane region" description="Helical" evidence="7">
    <location>
        <begin position="457"/>
        <end position="477"/>
    </location>
</feature>
<dbReference type="PANTHER" id="PTHR31102">
    <property type="match status" value="1"/>
</dbReference>
<dbReference type="InterPro" id="IPR006153">
    <property type="entry name" value="Cation/H_exchanger_TM"/>
</dbReference>
<dbReference type="AlphaFoldDB" id="A0A9P0JBX9"/>
<evidence type="ECO:0000256" key="3">
    <source>
        <dbReference type="ARBA" id="ARBA00022692"/>
    </source>
</evidence>
<comment type="subcellular location">
    <subcellularLocation>
        <location evidence="1">Membrane</location>
        <topology evidence="1">Multi-pass membrane protein</topology>
    </subcellularLocation>
</comment>
<evidence type="ECO:0000256" key="5">
    <source>
        <dbReference type="ARBA" id="ARBA00023136"/>
    </source>
</evidence>
<dbReference type="OrthoDB" id="423807at2759"/>
<evidence type="ECO:0000256" key="2">
    <source>
        <dbReference type="ARBA" id="ARBA00007367"/>
    </source>
</evidence>
<evidence type="ECO:0000313" key="9">
    <source>
        <dbReference type="EMBL" id="CAH1731184.1"/>
    </source>
</evidence>
<gene>
    <name evidence="9" type="ORF">APHIGO_LOCUS7949</name>
</gene>
<feature type="compositionally biased region" description="Low complexity" evidence="6">
    <location>
        <begin position="12"/>
        <end position="23"/>
    </location>
</feature>
<dbReference type="Proteomes" id="UP001154329">
    <property type="component" value="Chromosome 3"/>
</dbReference>
<feature type="domain" description="Cation/H+ exchanger transmembrane" evidence="8">
    <location>
        <begin position="197"/>
        <end position="572"/>
    </location>
</feature>
<sequence>MAGVYIRRHGSVMVDSPSSSSAVHPRNQPTPAAVALRWRSDSYQVNGPCNSVDPLGNNPRTAEPGPVVQLTKLRHNCPAHEDDLQSPHHYQQGFISVISENRKSITFQNNNEPPSSIELSWWYIFCLKCRQKEVGPGWEPGCWPKTCPHPYCPSYRHVARILALLVTVTLFWGVVLAVMGSDAKPGGQLFNIAVLVVFAYLGGWVFRMLTLPALVGMLLVGIVYKNVGLIHIEGHYTELVSMLRKIALVVIFTRAGLDLDPVALKKLYCRVLFLALVPWCTEAAVIATTVHYLLNLPWPFAILCGSIIAAVAPAVVVPCLFRLRTKGYGVAKGIPTLIIAVAGIDDAASVIAFGVGTSMLFGSNSVTYDLLLSPVSIAAGILYGLIWGFIVKYVPERSDPYVVPLRILMLTGGGLLAVLGFERSSLEGAGPLAVIISSFTSIYFWTKQGWNIEDNPVATAFEIFWMICEPILFGLTGTQIVLKELDLKFVTVTVMCVAIAFVSRIFITIIAASGSSLNFKEKLFIALSWMAKASVQAALGPAVLEVALNNKNQDHIDYSRTIVMVCIISILLTAPAGAIIVSLSGTRLLTKAKPSNEQWRRGPRPSIRDITLNSEDEENGTSVSNDLQVQECISDVAKSECTAAEDRSDKI</sequence>
<reference evidence="9" key="2">
    <citation type="submission" date="2022-10" db="EMBL/GenBank/DDBJ databases">
        <authorList>
            <consortium name="ENA_rothamsted_submissions"/>
            <consortium name="culmorum"/>
            <person name="King R."/>
        </authorList>
    </citation>
    <scope>NUCLEOTIDE SEQUENCE</scope>
</reference>
<feature type="region of interest" description="Disordered" evidence="6">
    <location>
        <begin position="594"/>
        <end position="626"/>
    </location>
</feature>
<name>A0A9P0JBX9_APHGO</name>
<feature type="transmembrane region" description="Helical" evidence="7">
    <location>
        <begin position="401"/>
        <end position="422"/>
    </location>
</feature>
<reference evidence="9" key="1">
    <citation type="submission" date="2022-02" db="EMBL/GenBank/DDBJ databases">
        <authorList>
            <person name="King R."/>
        </authorList>
    </citation>
    <scope>NUCLEOTIDE SEQUENCE</scope>
</reference>
<dbReference type="Pfam" id="PF00999">
    <property type="entry name" value="Na_H_Exchanger"/>
    <property type="match status" value="1"/>
</dbReference>
<feature type="transmembrane region" description="Helical" evidence="7">
    <location>
        <begin position="523"/>
        <end position="542"/>
    </location>
</feature>
<dbReference type="GO" id="GO:1902600">
    <property type="term" value="P:proton transmembrane transport"/>
    <property type="evidence" value="ECO:0007669"/>
    <property type="project" value="InterPro"/>
</dbReference>
<feature type="region of interest" description="Disordered" evidence="6">
    <location>
        <begin position="12"/>
        <end position="31"/>
    </location>
</feature>
<dbReference type="InterPro" id="IPR051843">
    <property type="entry name" value="CPA1_transporter"/>
</dbReference>
<feature type="transmembrane region" description="Helical" evidence="7">
    <location>
        <begin position="161"/>
        <end position="180"/>
    </location>
</feature>
<dbReference type="GO" id="GO:0015297">
    <property type="term" value="F:antiporter activity"/>
    <property type="evidence" value="ECO:0007669"/>
    <property type="project" value="InterPro"/>
</dbReference>
<comment type="similarity">
    <text evidence="2">Belongs to the monovalent cation:proton antiporter 1 (CPA1) transporter (TC 2.A.36) family.</text>
</comment>
<feature type="transmembrane region" description="Helical" evidence="7">
    <location>
        <begin position="300"/>
        <end position="321"/>
    </location>
</feature>
<protein>
    <recommendedName>
        <fullName evidence="8">Cation/H+ exchanger transmembrane domain-containing protein</fullName>
    </recommendedName>
</protein>
<evidence type="ECO:0000256" key="1">
    <source>
        <dbReference type="ARBA" id="ARBA00004141"/>
    </source>
</evidence>
<feature type="transmembrane region" description="Helical" evidence="7">
    <location>
        <begin position="375"/>
        <end position="394"/>
    </location>
</feature>
<dbReference type="GO" id="GO:0016020">
    <property type="term" value="C:membrane"/>
    <property type="evidence" value="ECO:0007669"/>
    <property type="project" value="UniProtKB-SubCell"/>
</dbReference>
<evidence type="ECO:0000313" key="10">
    <source>
        <dbReference type="Proteomes" id="UP001154329"/>
    </source>
</evidence>